<dbReference type="OMA" id="RRVTRMC"/>
<dbReference type="PRINTS" id="PR00237">
    <property type="entry name" value="GPCRRHODOPSN"/>
</dbReference>
<evidence type="ECO:0000256" key="4">
    <source>
        <dbReference type="ARBA" id="ARBA00022989"/>
    </source>
</evidence>
<proteinExistence type="predicted"/>
<keyword evidence="13" id="KW-1185">Reference proteome</keyword>
<keyword evidence="4 10" id="KW-1133">Transmembrane helix</keyword>
<comment type="caution">
    <text evidence="12">The sequence shown here is derived from an EMBL/GenBank/DDBJ whole genome shotgun (WGS) entry which is preliminary data.</text>
</comment>
<protein>
    <recommendedName>
        <fullName evidence="11">G-protein coupled receptors family 1 profile domain-containing protein</fullName>
    </recommendedName>
</protein>
<accession>A0A401TER5</accession>
<dbReference type="Gene3D" id="1.20.1070.10">
    <property type="entry name" value="Rhodopsin 7-helix transmembrane proteins"/>
    <property type="match status" value="1"/>
</dbReference>
<feature type="transmembrane region" description="Helical" evidence="10">
    <location>
        <begin position="401"/>
        <end position="420"/>
    </location>
</feature>
<reference evidence="12 13" key="1">
    <citation type="journal article" date="2018" name="Nat. Ecol. Evol.">
        <title>Shark genomes provide insights into elasmobranch evolution and the origin of vertebrates.</title>
        <authorList>
            <person name="Hara Y"/>
            <person name="Yamaguchi K"/>
            <person name="Onimaru K"/>
            <person name="Kadota M"/>
            <person name="Koyanagi M"/>
            <person name="Keeley SD"/>
            <person name="Tatsumi K"/>
            <person name="Tanaka K"/>
            <person name="Motone F"/>
            <person name="Kageyama Y"/>
            <person name="Nozu R"/>
            <person name="Adachi N"/>
            <person name="Nishimura O"/>
            <person name="Nakagawa R"/>
            <person name="Tanegashima C"/>
            <person name="Kiyatake I"/>
            <person name="Matsumoto R"/>
            <person name="Murakumo K"/>
            <person name="Nishida K"/>
            <person name="Terakita A"/>
            <person name="Kuratani S"/>
            <person name="Sato K"/>
            <person name="Hyodo S Kuraku.S."/>
        </authorList>
    </citation>
    <scope>NUCLEOTIDE SEQUENCE [LARGE SCALE GENOMIC DNA]</scope>
</reference>
<feature type="compositionally biased region" description="Gly residues" evidence="9">
    <location>
        <begin position="232"/>
        <end position="242"/>
    </location>
</feature>
<keyword evidence="2" id="KW-1003">Cell membrane</keyword>
<evidence type="ECO:0000313" key="12">
    <source>
        <dbReference type="EMBL" id="GCC41139.1"/>
    </source>
</evidence>
<evidence type="ECO:0000256" key="1">
    <source>
        <dbReference type="ARBA" id="ARBA00004651"/>
    </source>
</evidence>
<dbReference type="GO" id="GO:0007218">
    <property type="term" value="P:neuropeptide signaling pathway"/>
    <property type="evidence" value="ECO:0007669"/>
    <property type="project" value="TreeGrafter"/>
</dbReference>
<keyword evidence="8" id="KW-0807">Transducer</keyword>
<dbReference type="GO" id="GO:0001604">
    <property type="term" value="F:urotensin II receptor activity"/>
    <property type="evidence" value="ECO:0007669"/>
    <property type="project" value="TreeGrafter"/>
</dbReference>
<dbReference type="GO" id="GO:0005886">
    <property type="term" value="C:plasma membrane"/>
    <property type="evidence" value="ECO:0007669"/>
    <property type="project" value="UniProtKB-SubCell"/>
</dbReference>
<dbReference type="EMBL" id="BEZZ01059282">
    <property type="protein sequence ID" value="GCC41139.1"/>
    <property type="molecule type" value="Genomic_DNA"/>
</dbReference>
<evidence type="ECO:0000256" key="8">
    <source>
        <dbReference type="ARBA" id="ARBA00023224"/>
    </source>
</evidence>
<keyword evidence="7" id="KW-0675">Receptor</keyword>
<evidence type="ECO:0000256" key="7">
    <source>
        <dbReference type="ARBA" id="ARBA00023170"/>
    </source>
</evidence>
<dbReference type="SMART" id="SM01381">
    <property type="entry name" value="7TM_GPCR_Srsx"/>
    <property type="match status" value="1"/>
</dbReference>
<evidence type="ECO:0000259" key="11">
    <source>
        <dbReference type="PROSITE" id="PS50262"/>
    </source>
</evidence>
<feature type="region of interest" description="Disordered" evidence="9">
    <location>
        <begin position="227"/>
        <end position="386"/>
    </location>
</feature>
<dbReference type="SUPFAM" id="SSF81321">
    <property type="entry name" value="Family A G protein-coupled receptor-like"/>
    <property type="match status" value="1"/>
</dbReference>
<feature type="transmembrane region" description="Helical" evidence="10">
    <location>
        <begin position="69"/>
        <end position="88"/>
    </location>
</feature>
<evidence type="ECO:0000313" key="13">
    <source>
        <dbReference type="Proteomes" id="UP000287033"/>
    </source>
</evidence>
<evidence type="ECO:0000256" key="3">
    <source>
        <dbReference type="ARBA" id="ARBA00022692"/>
    </source>
</evidence>
<dbReference type="Pfam" id="PF00001">
    <property type="entry name" value="7tm_1"/>
    <property type="match status" value="1"/>
</dbReference>
<evidence type="ECO:0000256" key="2">
    <source>
        <dbReference type="ARBA" id="ARBA00022475"/>
    </source>
</evidence>
<dbReference type="OrthoDB" id="6117944at2759"/>
<keyword evidence="3 10" id="KW-0812">Transmembrane</keyword>
<dbReference type="PROSITE" id="PS50262">
    <property type="entry name" value="G_PROTEIN_RECEP_F1_2"/>
    <property type="match status" value="1"/>
</dbReference>
<keyword evidence="6 10" id="KW-0472">Membrane</keyword>
<keyword evidence="5" id="KW-0297">G-protein coupled receptor</keyword>
<feature type="domain" description="G-protein coupled receptors family 1 profile" evidence="11">
    <location>
        <begin position="49"/>
        <end position="449"/>
    </location>
</feature>
<comment type="subcellular location">
    <subcellularLocation>
        <location evidence="1">Cell membrane</location>
        <topology evidence="1">Multi-pass membrane protein</topology>
    </subcellularLocation>
</comment>
<feature type="transmembrane region" description="Helical" evidence="10">
    <location>
        <begin position="108"/>
        <end position="128"/>
    </location>
</feature>
<evidence type="ECO:0000256" key="10">
    <source>
        <dbReference type="SAM" id="Phobius"/>
    </source>
</evidence>
<dbReference type="STRING" id="137246.A0A401TER5"/>
<feature type="transmembrane region" description="Helical" evidence="10">
    <location>
        <begin position="33"/>
        <end position="57"/>
    </location>
</feature>
<feature type="transmembrane region" description="Helical" evidence="10">
    <location>
        <begin position="191"/>
        <end position="213"/>
    </location>
</feature>
<gene>
    <name evidence="12" type="ORF">chiPu_0025477</name>
</gene>
<dbReference type="InterPro" id="IPR017452">
    <property type="entry name" value="GPCR_Rhodpsn_7TM"/>
</dbReference>
<dbReference type="PANTHER" id="PTHR24230">
    <property type="entry name" value="G-PROTEIN COUPLED RECEPTOR"/>
    <property type="match status" value="1"/>
</dbReference>
<evidence type="ECO:0000256" key="6">
    <source>
        <dbReference type="ARBA" id="ARBA00023136"/>
    </source>
</evidence>
<organism evidence="12 13">
    <name type="scientific">Chiloscyllium punctatum</name>
    <name type="common">Brownbanded bambooshark</name>
    <name type="synonym">Hemiscyllium punctatum</name>
    <dbReference type="NCBI Taxonomy" id="137246"/>
    <lineage>
        <taxon>Eukaryota</taxon>
        <taxon>Metazoa</taxon>
        <taxon>Chordata</taxon>
        <taxon>Craniata</taxon>
        <taxon>Vertebrata</taxon>
        <taxon>Chondrichthyes</taxon>
        <taxon>Elasmobranchii</taxon>
        <taxon>Galeomorphii</taxon>
        <taxon>Galeoidea</taxon>
        <taxon>Orectolobiformes</taxon>
        <taxon>Hemiscylliidae</taxon>
        <taxon>Chiloscyllium</taxon>
    </lineage>
</organism>
<dbReference type="AlphaFoldDB" id="A0A401TER5"/>
<sequence length="475" mass="51304">MVSANHSRSHFFEGDDLFSPNATCHPDVRSYRYFGASLGLAVTLVGTVGNVMTLLAFAAEPRLRSRFNLLILNLTVADLLYCGFLQPVTSATFLRNGWAWGPTACRTVGLLIFVANAVSIFNLVLIAGSRYALIASPQAYERVFQRRTMPVFVALPWALGLALFGPLWRIYVFLPAVCTCSFHRSRGKPYTTVLMFFMFVLGLGCIGVFYYLINRRVRAASRALKMHRRGDGGGCGKAGGKAGPRAAPDLSSSQGTAADSRPQALSDVSSSLGPGAGSRPQAPPDGNSGPQAPPDENSRPQAPPDGNSRPQANPDVPSSSSSSSSRQGLRGKRAGKGRPRAPDSGYCDEASRETEGTSVADEESTAGPRQPQRGVPTAQGGGGGGCGGGVRDFRKVTRMCFAMFLVYVTCYMPFCVLHVVDAKKRFPVLLHMVAGNFTWLNSCINPVLYAVMNRQFREAYRGVLLKAYRLCFCRR</sequence>
<feature type="transmembrane region" description="Helical" evidence="10">
    <location>
        <begin position="426"/>
        <end position="451"/>
    </location>
</feature>
<name>A0A401TER5_CHIPU</name>
<dbReference type="PANTHER" id="PTHR24230:SF59">
    <property type="entry name" value="G-PROTEIN COUPLED RECEPTOR 84"/>
    <property type="match status" value="1"/>
</dbReference>
<dbReference type="InterPro" id="IPR000276">
    <property type="entry name" value="GPCR_Rhodpsn"/>
</dbReference>
<evidence type="ECO:0000256" key="5">
    <source>
        <dbReference type="ARBA" id="ARBA00023040"/>
    </source>
</evidence>
<feature type="transmembrane region" description="Helical" evidence="10">
    <location>
        <begin position="149"/>
        <end position="171"/>
    </location>
</feature>
<feature type="compositionally biased region" description="Basic residues" evidence="9">
    <location>
        <begin position="329"/>
        <end position="339"/>
    </location>
</feature>
<evidence type="ECO:0000256" key="9">
    <source>
        <dbReference type="SAM" id="MobiDB-lite"/>
    </source>
</evidence>
<dbReference type="Proteomes" id="UP000287033">
    <property type="component" value="Unassembled WGS sequence"/>
</dbReference>